<gene>
    <name evidence="1" type="ORF">K3X48_15425</name>
</gene>
<proteinExistence type="predicted"/>
<dbReference type="AlphaFoldDB" id="A0A9Q9M172"/>
<evidence type="ECO:0000313" key="2">
    <source>
        <dbReference type="Proteomes" id="UP001057991"/>
    </source>
</evidence>
<dbReference type="RefSeq" id="WP_259807079.1">
    <property type="nucleotide sequence ID" value="NZ_CP080777.1"/>
</dbReference>
<keyword evidence="1" id="KW-0614">Plasmid</keyword>
<accession>A0A9Q9M172</accession>
<dbReference type="EMBL" id="CP080777">
    <property type="protein sequence ID" value="UWP97219.1"/>
    <property type="molecule type" value="Genomic_DNA"/>
</dbReference>
<geneLocation type="plasmid" evidence="1 2">
    <name>unnamed1</name>
</geneLocation>
<name>A0A9Q9M172_9RHOB</name>
<evidence type="ECO:0000313" key="1">
    <source>
        <dbReference type="EMBL" id="UWP97219.1"/>
    </source>
</evidence>
<reference evidence="1" key="1">
    <citation type="submission" date="2021-08" db="EMBL/GenBank/DDBJ databases">
        <authorList>
            <person name="Nwanade C."/>
            <person name="Wang M."/>
            <person name="Masoudi A."/>
            <person name="Yu Z."/>
            <person name="Liu J."/>
        </authorList>
    </citation>
    <scope>NUCLEOTIDE SEQUENCE</scope>
    <source>
        <strain evidence="1">S056</strain>
        <plasmid evidence="1">unnamed1</plasmid>
    </source>
</reference>
<organism evidence="1 2">
    <name type="scientific">Aliiroseovarius crassostreae</name>
    <dbReference type="NCBI Taxonomy" id="154981"/>
    <lineage>
        <taxon>Bacteria</taxon>
        <taxon>Pseudomonadati</taxon>
        <taxon>Pseudomonadota</taxon>
        <taxon>Alphaproteobacteria</taxon>
        <taxon>Rhodobacterales</taxon>
        <taxon>Paracoccaceae</taxon>
        <taxon>Aliiroseovarius</taxon>
    </lineage>
</organism>
<sequence length="177" mass="19495">MTLSVISPPRSLKRPLVTVLLAISLLLILGLWVRVDEIEQLGAETDRLQAQTARISGQLAQEQAAEGTLPSQAEIDALAQRIHWYNDRIPARTLDLPAILDGLEQGIGPDVRLGGLTYDRAGEFVQLSILSETEQTLLATLHKLRDILAPNQFAVERQITLDGASGRLVQYDLRVMP</sequence>
<dbReference type="Proteomes" id="UP001057991">
    <property type="component" value="Plasmid unnamed1"/>
</dbReference>
<protein>
    <submittedName>
        <fullName evidence="1">Uncharacterized protein</fullName>
    </submittedName>
</protein>